<name>A0A1J8PUR1_9AGAM</name>
<gene>
    <name evidence="1" type="ORF">AZE42_04481</name>
</gene>
<evidence type="ECO:0000313" key="1">
    <source>
        <dbReference type="EMBL" id="OJA12637.1"/>
    </source>
</evidence>
<dbReference type="OrthoDB" id="2680652at2759"/>
<dbReference type="Gene3D" id="1.10.600.10">
    <property type="entry name" value="Farnesyl Diphosphate Synthase"/>
    <property type="match status" value="1"/>
</dbReference>
<accession>A0A1J8PUR1</accession>
<evidence type="ECO:0000313" key="2">
    <source>
        <dbReference type="Proteomes" id="UP000183567"/>
    </source>
</evidence>
<dbReference type="AlphaFoldDB" id="A0A1J8PUR1"/>
<proteinExistence type="predicted"/>
<organism evidence="1 2">
    <name type="scientific">Rhizopogon vesiculosus</name>
    <dbReference type="NCBI Taxonomy" id="180088"/>
    <lineage>
        <taxon>Eukaryota</taxon>
        <taxon>Fungi</taxon>
        <taxon>Dikarya</taxon>
        <taxon>Basidiomycota</taxon>
        <taxon>Agaricomycotina</taxon>
        <taxon>Agaricomycetes</taxon>
        <taxon>Agaricomycetidae</taxon>
        <taxon>Boletales</taxon>
        <taxon>Suillineae</taxon>
        <taxon>Rhizopogonaceae</taxon>
        <taxon>Rhizopogon</taxon>
    </lineage>
</organism>
<comment type="caution">
    <text evidence="1">The sequence shown here is derived from an EMBL/GenBank/DDBJ whole genome shotgun (WGS) entry which is preliminary data.</text>
</comment>
<reference evidence="1 2" key="1">
    <citation type="submission" date="2016-03" db="EMBL/GenBank/DDBJ databases">
        <title>Comparative genomics of the ectomycorrhizal sister species Rhizopogon vinicolor and Rhizopogon vesiculosus (Basidiomycota: Boletales) reveals a divergence of the mating type B locus.</title>
        <authorList>
            <person name="Mujic A.B."/>
            <person name="Kuo A."/>
            <person name="Tritt A."/>
            <person name="Lipzen A."/>
            <person name="Chen C."/>
            <person name="Johnson J."/>
            <person name="Sharma A."/>
            <person name="Barry K."/>
            <person name="Grigoriev I.V."/>
            <person name="Spatafora J.W."/>
        </authorList>
    </citation>
    <scope>NUCLEOTIDE SEQUENCE [LARGE SCALE GENOMIC DNA]</scope>
    <source>
        <strain evidence="1 2">AM-OR11-056</strain>
    </source>
</reference>
<protein>
    <submittedName>
        <fullName evidence="1">Uncharacterized protein</fullName>
    </submittedName>
</protein>
<sequence>MTTFTSVLDTLTGWITHLTTRLVPSLAKGIVYYDGPTAGGSVNANAGRGHDKPLQKYFIPNTLATLPWPRRLNQHCPEVVAESATWIASFNAFNAKGQESFDRYQSGLLGCLAYPTVRKDEREVRNQKDVMMDALRTPHKLRPEGEWIGREIMRQ</sequence>
<dbReference type="Proteomes" id="UP000183567">
    <property type="component" value="Unassembled WGS sequence"/>
</dbReference>
<keyword evidence="2" id="KW-1185">Reference proteome</keyword>
<dbReference type="EMBL" id="LVVM01004553">
    <property type="protein sequence ID" value="OJA12637.1"/>
    <property type="molecule type" value="Genomic_DNA"/>
</dbReference>
<dbReference type="InterPro" id="IPR008949">
    <property type="entry name" value="Isoprenoid_synthase_dom_sf"/>
</dbReference>